<reference evidence="1 2" key="1">
    <citation type="journal article" date="2021" name="Commun. Biol.">
        <title>Genomic insights into the host specific adaptation of the Pneumocystis genus.</title>
        <authorList>
            <person name="Cisse O.H."/>
            <person name="Ma L."/>
            <person name="Dekker J.P."/>
            <person name="Khil P.P."/>
            <person name="Youn J.-H."/>
            <person name="Brenchley J.M."/>
            <person name="Blair R."/>
            <person name="Pahar B."/>
            <person name="Chabe M."/>
            <person name="Van Rompay K.K.A."/>
            <person name="Keesler R."/>
            <person name="Sukura A."/>
            <person name="Hirsch V."/>
            <person name="Kutty G."/>
            <person name="Liu Y."/>
            <person name="Peng L."/>
            <person name="Chen J."/>
            <person name="Song J."/>
            <person name="Weissenbacher-Lang C."/>
            <person name="Xu J."/>
            <person name="Upham N.S."/>
            <person name="Stajich J.E."/>
            <person name="Cuomo C.A."/>
            <person name="Cushion M.T."/>
            <person name="Kovacs J.A."/>
        </authorList>
    </citation>
    <scope>NUCLEOTIDE SEQUENCE [LARGE SCALE GENOMIC DNA]</scope>
    <source>
        <strain evidence="1 2">RABM</strain>
    </source>
</reference>
<comment type="caution">
    <text evidence="1">The sequence shown here is derived from an EMBL/GenBank/DDBJ whole genome shotgun (WGS) entry which is preliminary data.</text>
</comment>
<keyword evidence="2" id="KW-1185">Reference proteome</keyword>
<protein>
    <submittedName>
        <fullName evidence="1">Uncharacterized protein</fullName>
    </submittedName>
</protein>
<organism evidence="1 2">
    <name type="scientific">Pneumocystis oryctolagi</name>
    <dbReference type="NCBI Taxonomy" id="42067"/>
    <lineage>
        <taxon>Eukaryota</taxon>
        <taxon>Fungi</taxon>
        <taxon>Dikarya</taxon>
        <taxon>Ascomycota</taxon>
        <taxon>Taphrinomycotina</taxon>
        <taxon>Pneumocystomycetes</taxon>
        <taxon>Pneumocystaceae</taxon>
        <taxon>Pneumocystis</taxon>
    </lineage>
</organism>
<evidence type="ECO:0000313" key="1">
    <source>
        <dbReference type="EMBL" id="KAG4304330.1"/>
    </source>
</evidence>
<dbReference type="Proteomes" id="UP000768646">
    <property type="component" value="Unassembled WGS sequence"/>
</dbReference>
<evidence type="ECO:0000313" key="2">
    <source>
        <dbReference type="Proteomes" id="UP000768646"/>
    </source>
</evidence>
<accession>A0ACB7CBB1</accession>
<proteinExistence type="predicted"/>
<sequence length="2119" mass="241018">MENTSIFDEASDEQTIVLGEEFDQYAMIFDRYKDSEIFGETGLLSKYYMYGQKRLDELMDSEHYEDSLEIEQWDLECKTWDLVQRLYSHRVQKPSKLPSVHEYSSNVILEEAFYTQNPEAMENTIVLNWLKDIFPEPSLSEISGKKWLYTRENIRMKRLQIKSFKEDRLIDELDPDAPTRQQKLLDDKDSEFERKFLRDLFLLIRCGDFDKACDICKETGNFLRSAILQGCIEYRDPLIDENNAELGVMGTKRKQLWKKMCYELSKQTELDPYERALYGVLSGDLQSVLQVCETWEDYLWAYCNSICEHQITTNLKHLGKIKPSQDLIIPNVESISLSSVLENLIHSDNELIRNVANEPMRIIQSSIITSKIDELISNLNTQLQDIQNGTSSVNIKSIPSFLRFIVHFILLLRQANISINENHSNNLICAYIELLAAGGKQDIVPLYVAQLPHDMSIEVYAKFLSNIDDDQQRIDQLHLATKYKLDMLNSLRRIVDIVYSTALINDDFFNSFTVELIPITDEPSEWDLYQIRALEWMKSLDDLKYDIIYKGNILYRRFLLRGKLNAAQTLNLRLSSSILITRDMVENEDSSEQDKKFRYATEYLGYSSLCIGYMKYENWKNIMSNGLNDIKNKSDFGKKQWKLDVQRAVEECVSTFYELIQGNWLHPDILLVSESEDPVTYNELMKIRNIYIPELVCLLHKVYYDTHTLFPRNLHACMELSCLVADEDKKIYETFLITHRMPEYLKMLRHASIAMLGSYHSKSNESLWNNVSDASFENTECSNRLSGFSDRNSCSGSVFNHSDSLVQYDTLTRNKSTYSLGESSITSCSFEKRASFSYPFHEMSLRALAIAGLGASSPFAFTAEQLQTFIDPRNIEILRIIGGIKGLCLGLHTDPILGLSIDEKCITERVSLKDLMNTNDYSVYEKIHKAYKIKNRELKLNKKRKSNKEYLFVRNESDISSSDRSFDILDDASTVKKSGFVSKILKCLKKKKSYITMVVGNIMKILHFIAKIILKVKFIRIMKEVLIGKSETYKDFIDLYGDSYKTRIAIFGINRTPKHHIKGIIPLLFCVFRDPMLILLICASIISFGIDIYHKLQIVYHNNVPEVEDHSSIDGLAIFAAIIVVSFVTALNDYQKEVQFEKLNSKKNDFQVKIIRSGKPMNISVYQLQVGDILLFELGDLLSADGVLIDGYNVSCDESSSTGESNTIEKMSCSLSLSNTSHKVMFDERYDPFMISGSRIVEGTGKYVVTSVGMHSYYEKIMASIQDESDETPLQIKLNKFALGITKFGILISLLLFNILFCRFLINFPESKKSSYEKTMDFMKILISSITIIVVALPEGLPLAITLALAFATKKMFKENNLVRRLKSCETMGNVTTICSDKTGTLTQNKMVLVVGTLSLSAQFQDHSNLEIDEKNSLNEMEIPNICNLSMLLNPCVKQLIIESIVVNSSAFLSTDQQGQRIFVGPKTDCAFLEFAQKYLNMDDLNTERANANVLQFIPFSSSRKYMASIVSLPNGGARLYIKGASEVLLERSSYILDDPFSKELDHLSISPLSQKDKELIYETIVKYASLSLRTIALVYRDFDVWPIDGSQELLNNLDINSNTIFSQMTFIGVVGIMDPLRNGVKDAIKMCKNAGITVRMVTGDNKITAEAIAKSCGIYTPGGILMEGVDFRKLSPEDMNIIAPRLQVLARSSPKDKKILVSKLKELGEVVAVTGDGTNDGPALKKADVGFSMGLSGTEVAKEASDIILMDDNFSSIVNACAWGRAINLSIKKFLQFQITVNLTAVLLAFITAIVDPDLRPVLNPVQLLWVNLIMDSFAALALATDPPSSTILTRKPDSRESPLITFSMWKMIIGHSIYQLSVTLLLHFLGRFIFNEKKAFVVGTLPTLVFNTFVFMQVFNQFNCWRLNNDSSIMEGFRSNPWYVSINIIMILGQVMIVSFGNEVFHVKPLNFLQWIISVSLGALSIPISILIDYIPDDFLRKMLPSFIEQENLVSNNTINQTQWHLSSLCIKDELAFLRVLKHGHSVSYFSRCRRMNEFYKKLAQSIHIKNQDIEKAKKKLFKNKKLCLFTLGAATIAPSIMAGSIGACVSNNLENDVYINDSLLHSGIEVYSDVQK</sequence>
<gene>
    <name evidence="1" type="ORF">PORY_002305</name>
</gene>
<name>A0ACB7CBB1_9ASCO</name>
<dbReference type="EMBL" id="JABTEG010000009">
    <property type="protein sequence ID" value="KAG4304330.1"/>
    <property type="molecule type" value="Genomic_DNA"/>
</dbReference>